<evidence type="ECO:0000313" key="1">
    <source>
        <dbReference type="EMBL" id="GAF93248.1"/>
    </source>
</evidence>
<comment type="caution">
    <text evidence="1">The sequence shown here is derived from an EMBL/GenBank/DDBJ whole genome shotgun (WGS) entry which is preliminary data.</text>
</comment>
<gene>
    <name evidence="1" type="ORF">S01H1_25917</name>
</gene>
<feature type="non-terminal residue" evidence="1">
    <location>
        <position position="105"/>
    </location>
</feature>
<dbReference type="AlphaFoldDB" id="X0TI76"/>
<name>X0TI76_9ZZZZ</name>
<organism evidence="1">
    <name type="scientific">marine sediment metagenome</name>
    <dbReference type="NCBI Taxonomy" id="412755"/>
    <lineage>
        <taxon>unclassified sequences</taxon>
        <taxon>metagenomes</taxon>
        <taxon>ecological metagenomes</taxon>
    </lineage>
</organism>
<protein>
    <submittedName>
        <fullName evidence="1">Uncharacterized protein</fullName>
    </submittedName>
</protein>
<accession>X0TI76</accession>
<sequence length="105" mass="11945">MSDEPKCFGNYGYKKKCLDCIAEIAEGCKAKRQERRDEFSRIIKKSGIRRWFLSFQMALGDLMLSRPDDIVGRQFLLFEAFEKAYGVTCGGLTGLITEKLHKAAV</sequence>
<reference evidence="1" key="1">
    <citation type="journal article" date="2014" name="Front. Microbiol.">
        <title>High frequency of phylogenetically diverse reductive dehalogenase-homologous genes in deep subseafloor sedimentary metagenomes.</title>
        <authorList>
            <person name="Kawai M."/>
            <person name="Futagami T."/>
            <person name="Toyoda A."/>
            <person name="Takaki Y."/>
            <person name="Nishi S."/>
            <person name="Hori S."/>
            <person name="Arai W."/>
            <person name="Tsubouchi T."/>
            <person name="Morono Y."/>
            <person name="Uchiyama I."/>
            <person name="Ito T."/>
            <person name="Fujiyama A."/>
            <person name="Inagaki F."/>
            <person name="Takami H."/>
        </authorList>
    </citation>
    <scope>NUCLEOTIDE SEQUENCE</scope>
    <source>
        <strain evidence="1">Expedition CK06-06</strain>
    </source>
</reference>
<dbReference type="EMBL" id="BARS01015687">
    <property type="protein sequence ID" value="GAF93248.1"/>
    <property type="molecule type" value="Genomic_DNA"/>
</dbReference>
<proteinExistence type="predicted"/>